<evidence type="ECO:0000313" key="3">
    <source>
        <dbReference type="Proteomes" id="UP000237000"/>
    </source>
</evidence>
<sequence length="78" mass="8763">MVEYSSCYPCPTTTFGSPSLPPSTSYSCHDPPSPLTPPEPPPQRHRFCSRHQLLPWPPPPLALFLGPRATRRRSEPPR</sequence>
<feature type="compositionally biased region" description="Polar residues" evidence="1">
    <location>
        <begin position="11"/>
        <end position="27"/>
    </location>
</feature>
<proteinExistence type="predicted"/>
<evidence type="ECO:0000313" key="2">
    <source>
        <dbReference type="EMBL" id="PON88678.1"/>
    </source>
</evidence>
<accession>A0A2P5ET04</accession>
<dbReference type="AlphaFoldDB" id="A0A2P5ET04"/>
<comment type="caution">
    <text evidence="2">The sequence shown here is derived from an EMBL/GenBank/DDBJ whole genome shotgun (WGS) entry which is preliminary data.</text>
</comment>
<feature type="region of interest" description="Disordered" evidence="1">
    <location>
        <begin position="59"/>
        <end position="78"/>
    </location>
</feature>
<keyword evidence="3" id="KW-1185">Reference proteome</keyword>
<reference evidence="3" key="1">
    <citation type="submission" date="2016-06" db="EMBL/GenBank/DDBJ databases">
        <title>Parallel loss of symbiosis genes in relatives of nitrogen-fixing non-legume Parasponia.</title>
        <authorList>
            <person name="Van Velzen R."/>
            <person name="Holmer R."/>
            <person name="Bu F."/>
            <person name="Rutten L."/>
            <person name="Van Zeijl A."/>
            <person name="Liu W."/>
            <person name="Santuari L."/>
            <person name="Cao Q."/>
            <person name="Sharma T."/>
            <person name="Shen D."/>
            <person name="Roswanjaya Y."/>
            <person name="Wardhani T."/>
            <person name="Kalhor M.S."/>
            <person name="Jansen J."/>
            <person name="Van den Hoogen J."/>
            <person name="Gungor B."/>
            <person name="Hartog M."/>
            <person name="Hontelez J."/>
            <person name="Verver J."/>
            <person name="Yang W.-C."/>
            <person name="Schijlen E."/>
            <person name="Repin R."/>
            <person name="Schilthuizen M."/>
            <person name="Schranz E."/>
            <person name="Heidstra R."/>
            <person name="Miyata K."/>
            <person name="Fedorova E."/>
            <person name="Kohlen W."/>
            <person name="Bisseling T."/>
            <person name="Smit S."/>
            <person name="Geurts R."/>
        </authorList>
    </citation>
    <scope>NUCLEOTIDE SEQUENCE [LARGE SCALE GENOMIC DNA]</scope>
    <source>
        <strain evidence="3">cv. RG33-2</strain>
    </source>
</reference>
<organism evidence="2 3">
    <name type="scientific">Trema orientale</name>
    <name type="common">Charcoal tree</name>
    <name type="synonym">Celtis orientalis</name>
    <dbReference type="NCBI Taxonomy" id="63057"/>
    <lineage>
        <taxon>Eukaryota</taxon>
        <taxon>Viridiplantae</taxon>
        <taxon>Streptophyta</taxon>
        <taxon>Embryophyta</taxon>
        <taxon>Tracheophyta</taxon>
        <taxon>Spermatophyta</taxon>
        <taxon>Magnoliopsida</taxon>
        <taxon>eudicotyledons</taxon>
        <taxon>Gunneridae</taxon>
        <taxon>Pentapetalae</taxon>
        <taxon>rosids</taxon>
        <taxon>fabids</taxon>
        <taxon>Rosales</taxon>
        <taxon>Cannabaceae</taxon>
        <taxon>Trema</taxon>
    </lineage>
</organism>
<dbReference type="InParanoid" id="A0A2P5ET04"/>
<gene>
    <name evidence="2" type="ORF">TorRG33x02_155830</name>
</gene>
<feature type="compositionally biased region" description="Pro residues" evidence="1">
    <location>
        <begin position="31"/>
        <end position="41"/>
    </location>
</feature>
<dbReference type="Proteomes" id="UP000237000">
    <property type="component" value="Unassembled WGS sequence"/>
</dbReference>
<protein>
    <submittedName>
        <fullName evidence="2">Uncharacterized protein</fullName>
    </submittedName>
</protein>
<evidence type="ECO:0000256" key="1">
    <source>
        <dbReference type="SAM" id="MobiDB-lite"/>
    </source>
</evidence>
<name>A0A2P5ET04_TREOI</name>
<feature type="region of interest" description="Disordered" evidence="1">
    <location>
        <begin position="1"/>
        <end position="45"/>
    </location>
</feature>
<dbReference type="EMBL" id="JXTC01000103">
    <property type="protein sequence ID" value="PON88678.1"/>
    <property type="molecule type" value="Genomic_DNA"/>
</dbReference>